<protein>
    <submittedName>
        <fullName evidence="1">SAM-dependent methyltransferase</fullName>
    </submittedName>
</protein>
<proteinExistence type="predicted"/>
<evidence type="ECO:0000313" key="2">
    <source>
        <dbReference type="Proteomes" id="UP000233419"/>
    </source>
</evidence>
<dbReference type="Proteomes" id="UP000233419">
    <property type="component" value="Chromosome"/>
</dbReference>
<reference evidence="1 2" key="1">
    <citation type="submission" date="2017-12" db="EMBL/GenBank/DDBJ databases">
        <title>Mesoplasma syrphidae YJS, Complete Genome.</title>
        <authorList>
            <person name="Knight T.F."/>
            <person name="Citino T."/>
            <person name="Rubinstein R."/>
            <person name="Neuschaefer Z."/>
        </authorList>
    </citation>
    <scope>NUCLEOTIDE SEQUENCE [LARGE SCALE GENOMIC DNA]</scope>
    <source>
        <strain evidence="1 2">YJS</strain>
    </source>
</reference>
<name>A0A2K9CD82_9MOLU</name>
<dbReference type="KEGG" id="msyr:CXP39_02255"/>
<dbReference type="GO" id="GO:0160105">
    <property type="term" value="F:tRNA (adenine(22)-N1)-methyltransferase activity"/>
    <property type="evidence" value="ECO:0007669"/>
    <property type="project" value="InterPro"/>
</dbReference>
<keyword evidence="1" id="KW-0489">Methyltransferase</keyword>
<accession>A0A2K9CD82</accession>
<organism evidence="1 2">
    <name type="scientific">Mesoplasma syrphidae</name>
    <dbReference type="NCBI Taxonomy" id="225999"/>
    <lineage>
        <taxon>Bacteria</taxon>
        <taxon>Bacillati</taxon>
        <taxon>Mycoplasmatota</taxon>
        <taxon>Mollicutes</taxon>
        <taxon>Entomoplasmatales</taxon>
        <taxon>Entomoplasmataceae</taxon>
        <taxon>Mesoplasma</taxon>
    </lineage>
</organism>
<keyword evidence="2" id="KW-1185">Reference proteome</keyword>
<dbReference type="GO" id="GO:0032259">
    <property type="term" value="P:methylation"/>
    <property type="evidence" value="ECO:0007669"/>
    <property type="project" value="UniProtKB-KW"/>
</dbReference>
<dbReference type="OrthoDB" id="5881184at2"/>
<dbReference type="AlphaFoldDB" id="A0A2K9CD82"/>
<keyword evidence="1" id="KW-0808">Transferase</keyword>
<dbReference type="PIRSF" id="PIRSF018637">
    <property type="entry name" value="TrmK"/>
    <property type="match status" value="1"/>
</dbReference>
<dbReference type="RefSeq" id="WP_051591848.1">
    <property type="nucleotide sequence ID" value="NZ_CP025257.1"/>
</dbReference>
<gene>
    <name evidence="1" type="ORF">CXP39_02255</name>
</gene>
<dbReference type="SUPFAM" id="SSF53335">
    <property type="entry name" value="S-adenosyl-L-methionine-dependent methyltransferases"/>
    <property type="match status" value="1"/>
</dbReference>
<dbReference type="Gene3D" id="3.40.50.150">
    <property type="entry name" value="Vaccinia Virus protein VP39"/>
    <property type="match status" value="1"/>
</dbReference>
<dbReference type="Pfam" id="PF12847">
    <property type="entry name" value="Methyltransf_18"/>
    <property type="match status" value="1"/>
</dbReference>
<evidence type="ECO:0000313" key="1">
    <source>
        <dbReference type="EMBL" id="AUF83614.1"/>
    </source>
</evidence>
<dbReference type="PANTHER" id="PTHR38451">
    <property type="entry name" value="TRNA (ADENINE(22)-N(1))-METHYLTRANSFERASE"/>
    <property type="match status" value="1"/>
</dbReference>
<dbReference type="EMBL" id="CP025257">
    <property type="protein sequence ID" value="AUF83614.1"/>
    <property type="molecule type" value="Genomic_DNA"/>
</dbReference>
<dbReference type="InterPro" id="IPR029063">
    <property type="entry name" value="SAM-dependent_MTases_sf"/>
</dbReference>
<dbReference type="PANTHER" id="PTHR38451:SF1">
    <property type="entry name" value="TRNA (ADENINE(22)-N(1))-METHYLTRANSFERASE"/>
    <property type="match status" value="1"/>
</dbReference>
<dbReference type="InterPro" id="IPR006901">
    <property type="entry name" value="TrmK"/>
</dbReference>
<sequence>MILTLRLDKVLKLIPKTKMVADIGTDHAYLPISIIDTQKAEIVYAVDVNEKPLLSAQKNIKKFGYQNQIFTILSNGLEFMNGDVKTEIDYVTISGLGTQTILNILKDDNNKIKNYIICSNTNITALRKWVVDNQYRIDFEDFFEDYNVNYWLVKIAKISNSNTISQQEIKFGEKKYFADNQFYKKYLLSEIDKIDKIIENIESTKNNFQKVEDLKRQQQDIEVFLNEIK</sequence>